<keyword evidence="6" id="KW-1185">Reference proteome</keyword>
<organism evidence="5 6">
    <name type="scientific">Crucibulum laeve</name>
    <dbReference type="NCBI Taxonomy" id="68775"/>
    <lineage>
        <taxon>Eukaryota</taxon>
        <taxon>Fungi</taxon>
        <taxon>Dikarya</taxon>
        <taxon>Basidiomycota</taxon>
        <taxon>Agaricomycotina</taxon>
        <taxon>Agaricomycetes</taxon>
        <taxon>Agaricomycetidae</taxon>
        <taxon>Agaricales</taxon>
        <taxon>Agaricineae</taxon>
        <taxon>Nidulariaceae</taxon>
        <taxon>Crucibulum</taxon>
    </lineage>
</organism>
<feature type="region of interest" description="Disordered" evidence="3">
    <location>
        <begin position="48"/>
        <end position="70"/>
    </location>
</feature>
<dbReference type="GO" id="GO:0046976">
    <property type="term" value="F:histone H3K27 methyltransferase activity"/>
    <property type="evidence" value="ECO:0007669"/>
    <property type="project" value="TreeGrafter"/>
</dbReference>
<sequence>MEGVSDLKTSTVSCFRLTWLDFCAWNIPYCQEALDGLQVSHLATMLADPSSGGRPVRQSKKSQKNRAQEDSNSFEEFDIWNRYSKPSSITAEIYIVPESMSAYPSYESCPPTYRSHMIEDDPDPLPFIPLSDDPTFNFQLHVDDYKYFAWNVASNDPDLEVVSLETARRLTADNDLTLVEIDETEVLPIILLSGERPGLLQTSQHRDFPPWPKNVSLREVFPISRTYTGAGPSGQLSDLFRSFCNNQNCTIGYCVVHTKDIPLPKAVPAISMTSLLPAIEGPCGSECCLLVNINSIKTYWTDEDVEMMNSVVKYVPETSPCDIAVIIRKPCFEIYKRRLQATTVPARLKRGKPVRQTRKVIVKGCNCAKNKTCIKNSCSTDNCPCFRAHRECDLLMCTGCCPRDVELNICRNASIQQGRFKPTAVRQSKWGLGLFLRDEDADKQDLIAEYTGEVFYEATVLSRHDVAEHIGRNYVFQLKNSLSIDAAKAGNETRYINHSSKPNCWTKILSVNGEHRIGVFAAQSIKAGSEILIDYGKEFFRDYKPENTQMSVSASRIEGV</sequence>
<dbReference type="STRING" id="68775.A0A5C3LJ61"/>
<dbReference type="PANTHER" id="PTHR45747">
    <property type="entry name" value="HISTONE-LYSINE N-METHYLTRANSFERASE E(Z)"/>
    <property type="match status" value="1"/>
</dbReference>
<evidence type="ECO:0000313" key="6">
    <source>
        <dbReference type="Proteomes" id="UP000308652"/>
    </source>
</evidence>
<feature type="domain" description="SET" evidence="4">
    <location>
        <begin position="413"/>
        <end position="536"/>
    </location>
</feature>
<evidence type="ECO:0000256" key="2">
    <source>
        <dbReference type="ARBA" id="ARBA00023163"/>
    </source>
</evidence>
<evidence type="ECO:0000259" key="4">
    <source>
        <dbReference type="PROSITE" id="PS50280"/>
    </source>
</evidence>
<reference evidence="5 6" key="1">
    <citation type="journal article" date="2019" name="Nat. Ecol. Evol.">
        <title>Megaphylogeny resolves global patterns of mushroom evolution.</title>
        <authorList>
            <person name="Varga T."/>
            <person name="Krizsan K."/>
            <person name="Foldi C."/>
            <person name="Dima B."/>
            <person name="Sanchez-Garcia M."/>
            <person name="Sanchez-Ramirez S."/>
            <person name="Szollosi G.J."/>
            <person name="Szarkandi J.G."/>
            <person name="Papp V."/>
            <person name="Albert L."/>
            <person name="Andreopoulos W."/>
            <person name="Angelini C."/>
            <person name="Antonin V."/>
            <person name="Barry K.W."/>
            <person name="Bougher N.L."/>
            <person name="Buchanan P."/>
            <person name="Buyck B."/>
            <person name="Bense V."/>
            <person name="Catcheside P."/>
            <person name="Chovatia M."/>
            <person name="Cooper J."/>
            <person name="Damon W."/>
            <person name="Desjardin D."/>
            <person name="Finy P."/>
            <person name="Geml J."/>
            <person name="Haridas S."/>
            <person name="Hughes K."/>
            <person name="Justo A."/>
            <person name="Karasinski D."/>
            <person name="Kautmanova I."/>
            <person name="Kiss B."/>
            <person name="Kocsube S."/>
            <person name="Kotiranta H."/>
            <person name="LaButti K.M."/>
            <person name="Lechner B.E."/>
            <person name="Liimatainen K."/>
            <person name="Lipzen A."/>
            <person name="Lukacs Z."/>
            <person name="Mihaltcheva S."/>
            <person name="Morgado L.N."/>
            <person name="Niskanen T."/>
            <person name="Noordeloos M.E."/>
            <person name="Ohm R.A."/>
            <person name="Ortiz-Santana B."/>
            <person name="Ovrebo C."/>
            <person name="Racz N."/>
            <person name="Riley R."/>
            <person name="Savchenko A."/>
            <person name="Shiryaev A."/>
            <person name="Soop K."/>
            <person name="Spirin V."/>
            <person name="Szebenyi C."/>
            <person name="Tomsovsky M."/>
            <person name="Tulloss R.E."/>
            <person name="Uehling J."/>
            <person name="Grigoriev I.V."/>
            <person name="Vagvolgyi C."/>
            <person name="Papp T."/>
            <person name="Martin F.M."/>
            <person name="Miettinen O."/>
            <person name="Hibbett D.S."/>
            <person name="Nagy L.G."/>
        </authorList>
    </citation>
    <scope>NUCLEOTIDE SEQUENCE [LARGE SCALE GENOMIC DNA]</scope>
    <source>
        <strain evidence="5 6">CBS 166.37</strain>
    </source>
</reference>
<dbReference type="GO" id="GO:0005634">
    <property type="term" value="C:nucleus"/>
    <property type="evidence" value="ECO:0007669"/>
    <property type="project" value="TreeGrafter"/>
</dbReference>
<dbReference type="PROSITE" id="PS50280">
    <property type="entry name" value="SET"/>
    <property type="match status" value="1"/>
</dbReference>
<dbReference type="AlphaFoldDB" id="A0A5C3LJ61"/>
<protein>
    <recommendedName>
        <fullName evidence="4">SET domain-containing protein</fullName>
    </recommendedName>
</protein>
<proteinExistence type="predicted"/>
<dbReference type="SMART" id="SM00317">
    <property type="entry name" value="SET"/>
    <property type="match status" value="1"/>
</dbReference>
<dbReference type="EMBL" id="ML213666">
    <property type="protein sequence ID" value="TFK32705.1"/>
    <property type="molecule type" value="Genomic_DNA"/>
</dbReference>
<evidence type="ECO:0000313" key="5">
    <source>
        <dbReference type="EMBL" id="TFK32705.1"/>
    </source>
</evidence>
<keyword evidence="1" id="KW-0805">Transcription regulation</keyword>
<dbReference type="PANTHER" id="PTHR45747:SF4">
    <property type="entry name" value="HISTONE-LYSINE N-METHYLTRANSFERASE E(Z)"/>
    <property type="match status" value="1"/>
</dbReference>
<dbReference type="Pfam" id="PF00856">
    <property type="entry name" value="SET"/>
    <property type="match status" value="1"/>
</dbReference>
<name>A0A5C3LJ61_9AGAR</name>
<gene>
    <name evidence="5" type="ORF">BDQ12DRAFT_739238</name>
</gene>
<dbReference type="OrthoDB" id="6141102at2759"/>
<evidence type="ECO:0000256" key="3">
    <source>
        <dbReference type="SAM" id="MobiDB-lite"/>
    </source>
</evidence>
<evidence type="ECO:0000256" key="1">
    <source>
        <dbReference type="ARBA" id="ARBA00023015"/>
    </source>
</evidence>
<dbReference type="Proteomes" id="UP000308652">
    <property type="component" value="Unassembled WGS sequence"/>
</dbReference>
<dbReference type="GO" id="GO:0003682">
    <property type="term" value="F:chromatin binding"/>
    <property type="evidence" value="ECO:0007669"/>
    <property type="project" value="TreeGrafter"/>
</dbReference>
<dbReference type="InterPro" id="IPR001214">
    <property type="entry name" value="SET_dom"/>
</dbReference>
<dbReference type="SUPFAM" id="SSF82199">
    <property type="entry name" value="SET domain"/>
    <property type="match status" value="1"/>
</dbReference>
<dbReference type="InterPro" id="IPR045318">
    <property type="entry name" value="EZH1/2-like"/>
</dbReference>
<dbReference type="InterPro" id="IPR046341">
    <property type="entry name" value="SET_dom_sf"/>
</dbReference>
<accession>A0A5C3LJ61</accession>
<keyword evidence="2" id="KW-0804">Transcription</keyword>
<dbReference type="GO" id="GO:0031507">
    <property type="term" value="P:heterochromatin formation"/>
    <property type="evidence" value="ECO:0007669"/>
    <property type="project" value="TreeGrafter"/>
</dbReference>
<dbReference type="Gene3D" id="2.170.270.10">
    <property type="entry name" value="SET domain"/>
    <property type="match status" value="1"/>
</dbReference>